<evidence type="ECO:0000313" key="3">
    <source>
        <dbReference type="Proteomes" id="UP000268829"/>
    </source>
</evidence>
<comment type="caution">
    <text evidence="2">The sequence shown here is derived from an EMBL/GenBank/DDBJ whole genome shotgun (WGS) entry which is preliminary data.</text>
</comment>
<dbReference type="EMBL" id="RHHS01000044">
    <property type="protein sequence ID" value="RNB54050.1"/>
    <property type="molecule type" value="Genomic_DNA"/>
</dbReference>
<keyword evidence="3" id="KW-1185">Reference proteome</keyword>
<name>A0A3M8AS76_9BACL</name>
<accession>A0A3M8AS76</accession>
<evidence type="ECO:0000256" key="1">
    <source>
        <dbReference type="SAM" id="SignalP"/>
    </source>
</evidence>
<dbReference type="Proteomes" id="UP000268829">
    <property type="component" value="Unassembled WGS sequence"/>
</dbReference>
<gene>
    <name evidence="2" type="ORF">EDM57_18405</name>
</gene>
<dbReference type="AlphaFoldDB" id="A0A3M8AS76"/>
<organism evidence="2 3">
    <name type="scientific">Brevibacillus gelatini</name>
    <dbReference type="NCBI Taxonomy" id="1655277"/>
    <lineage>
        <taxon>Bacteria</taxon>
        <taxon>Bacillati</taxon>
        <taxon>Bacillota</taxon>
        <taxon>Bacilli</taxon>
        <taxon>Bacillales</taxon>
        <taxon>Paenibacillaceae</taxon>
        <taxon>Brevibacillus</taxon>
    </lineage>
</organism>
<proteinExistence type="predicted"/>
<feature type="signal peptide" evidence="1">
    <location>
        <begin position="1"/>
        <end position="27"/>
    </location>
</feature>
<reference evidence="2 3" key="1">
    <citation type="submission" date="2018-10" db="EMBL/GenBank/DDBJ databases">
        <title>Phylogenomics of Brevibacillus.</title>
        <authorList>
            <person name="Dunlap C."/>
        </authorList>
    </citation>
    <scope>NUCLEOTIDE SEQUENCE [LARGE SCALE GENOMIC DNA]</scope>
    <source>
        <strain evidence="2 3">DSM 100115</strain>
    </source>
</reference>
<evidence type="ECO:0000313" key="2">
    <source>
        <dbReference type="EMBL" id="RNB54050.1"/>
    </source>
</evidence>
<protein>
    <submittedName>
        <fullName evidence="2">Uncharacterized protein</fullName>
    </submittedName>
</protein>
<feature type="chain" id="PRO_5018241524" evidence="1">
    <location>
        <begin position="28"/>
        <end position="107"/>
    </location>
</feature>
<sequence length="107" mass="12115">MNNKKKVVSMMLGALLVCSSFTSQAFAADTKKVTDKFEESYTVKTFENFTKSGYEQHDTILTYFNDGSFTHVDEVTIYNEADEIIDSYVIEESSKPKIKGKKPLALH</sequence>
<dbReference type="RefSeq" id="WP_122906149.1">
    <property type="nucleotide sequence ID" value="NZ_RHHS01000044.1"/>
</dbReference>
<keyword evidence="1" id="KW-0732">Signal</keyword>